<dbReference type="PANTHER" id="PTHR48081">
    <property type="entry name" value="AB HYDROLASE SUPERFAMILY PROTEIN C4A8.06C"/>
    <property type="match status" value="1"/>
</dbReference>
<protein>
    <recommendedName>
        <fullName evidence="2">Alpha/beta hydrolase fold-3 domain-containing protein</fullName>
    </recommendedName>
</protein>
<keyword evidence="1" id="KW-0378">Hydrolase</keyword>
<dbReference type="AlphaFoldDB" id="A0A8H7UIG9"/>
<organism evidence="3 4">
    <name type="scientific">Mortierella isabellina</name>
    <name type="common">Filamentous fungus</name>
    <name type="synonym">Umbelopsis isabellina</name>
    <dbReference type="NCBI Taxonomy" id="91625"/>
    <lineage>
        <taxon>Eukaryota</taxon>
        <taxon>Fungi</taxon>
        <taxon>Fungi incertae sedis</taxon>
        <taxon>Mucoromycota</taxon>
        <taxon>Mucoromycotina</taxon>
        <taxon>Umbelopsidomycetes</taxon>
        <taxon>Umbelopsidales</taxon>
        <taxon>Umbelopsidaceae</taxon>
        <taxon>Umbelopsis</taxon>
    </lineage>
</organism>
<dbReference type="Gene3D" id="3.40.50.1820">
    <property type="entry name" value="alpha/beta hydrolase"/>
    <property type="match status" value="1"/>
</dbReference>
<name>A0A8H7UIG9_MORIS</name>
<evidence type="ECO:0000313" key="4">
    <source>
        <dbReference type="Proteomes" id="UP000654370"/>
    </source>
</evidence>
<keyword evidence="4" id="KW-1185">Reference proteome</keyword>
<dbReference type="Pfam" id="PF07859">
    <property type="entry name" value="Abhydrolase_3"/>
    <property type="match status" value="1"/>
</dbReference>
<dbReference type="GO" id="GO:0016787">
    <property type="term" value="F:hydrolase activity"/>
    <property type="evidence" value="ECO:0007669"/>
    <property type="project" value="UniProtKB-KW"/>
</dbReference>
<feature type="domain" description="Alpha/beta hydrolase fold-3" evidence="2">
    <location>
        <begin position="69"/>
        <end position="264"/>
    </location>
</feature>
<dbReference type="PANTHER" id="PTHR48081:SF8">
    <property type="entry name" value="ALPHA_BETA HYDROLASE FOLD-3 DOMAIN-CONTAINING PROTEIN-RELATED"/>
    <property type="match status" value="1"/>
</dbReference>
<dbReference type="EMBL" id="JAEPQZ010000005">
    <property type="protein sequence ID" value="KAG2181028.1"/>
    <property type="molecule type" value="Genomic_DNA"/>
</dbReference>
<sequence>MHFVVYIWLKCRVLLLRGASYILSILIIRPGNVGPTHRQAIPGSAPEKAAFFFPPSYSKDSGHRHPVYIHIHGGGFVCGPTCDDRQFCHYVAKEADCVVISVAYRFAPEYPYPTALQDCQAAVQWILKEYQPTHLVIGGYSAGGTLALGTVQLFQNTFDMVMATYPALDFSRGSLHEFKEQNPLIRNMYHRAYLRNTPDTDESLRNPLLSPRYIPESTLPKSIAIINTENDPNHKDITMLATRLKEKQPSTIYKYYAGAFHGFMNVPDFFLPEKMKQQKWDAIDTIVVEMKRVFSEPSVLKK</sequence>
<gene>
    <name evidence="3" type="ORF">INT43_008610</name>
</gene>
<reference evidence="3" key="1">
    <citation type="submission" date="2020-12" db="EMBL/GenBank/DDBJ databases">
        <title>Metabolic potential, ecology and presence of endohyphal bacteria is reflected in genomic diversity of Mucoromycotina.</title>
        <authorList>
            <person name="Muszewska A."/>
            <person name="Okrasinska A."/>
            <person name="Steczkiewicz K."/>
            <person name="Drgas O."/>
            <person name="Orlowska M."/>
            <person name="Perlinska-Lenart U."/>
            <person name="Aleksandrzak-Piekarczyk T."/>
            <person name="Szatraj K."/>
            <person name="Zielenkiewicz U."/>
            <person name="Pilsyk S."/>
            <person name="Malc E."/>
            <person name="Mieczkowski P."/>
            <person name="Kruszewska J.S."/>
            <person name="Biernat P."/>
            <person name="Pawlowska J."/>
        </authorList>
    </citation>
    <scope>NUCLEOTIDE SEQUENCE</scope>
    <source>
        <strain evidence="3">WA0000067209</strain>
    </source>
</reference>
<accession>A0A8H7UIG9</accession>
<evidence type="ECO:0000256" key="1">
    <source>
        <dbReference type="ARBA" id="ARBA00022801"/>
    </source>
</evidence>
<proteinExistence type="predicted"/>
<evidence type="ECO:0000313" key="3">
    <source>
        <dbReference type="EMBL" id="KAG2181028.1"/>
    </source>
</evidence>
<comment type="caution">
    <text evidence="3">The sequence shown here is derived from an EMBL/GenBank/DDBJ whole genome shotgun (WGS) entry which is preliminary data.</text>
</comment>
<dbReference type="InterPro" id="IPR050300">
    <property type="entry name" value="GDXG_lipolytic_enzyme"/>
</dbReference>
<dbReference type="SUPFAM" id="SSF53474">
    <property type="entry name" value="alpha/beta-Hydrolases"/>
    <property type="match status" value="1"/>
</dbReference>
<dbReference type="InterPro" id="IPR029058">
    <property type="entry name" value="AB_hydrolase_fold"/>
</dbReference>
<evidence type="ECO:0000259" key="2">
    <source>
        <dbReference type="Pfam" id="PF07859"/>
    </source>
</evidence>
<dbReference type="Proteomes" id="UP000654370">
    <property type="component" value="Unassembled WGS sequence"/>
</dbReference>
<dbReference type="OrthoDB" id="408631at2759"/>
<dbReference type="InterPro" id="IPR013094">
    <property type="entry name" value="AB_hydrolase_3"/>
</dbReference>